<feature type="compositionally biased region" description="Basic and acidic residues" evidence="1">
    <location>
        <begin position="485"/>
        <end position="497"/>
    </location>
</feature>
<dbReference type="OrthoDB" id="6216449at2759"/>
<dbReference type="AlphaFoldDB" id="A0A8B8AXW2"/>
<feature type="transmembrane region" description="Helical" evidence="2">
    <location>
        <begin position="223"/>
        <end position="248"/>
    </location>
</feature>
<dbReference type="KEGG" id="cvn:111105840"/>
<keyword evidence="3" id="KW-1185">Reference proteome</keyword>
<accession>A0A8B8AXW2</accession>
<keyword evidence="2" id="KW-0472">Membrane</keyword>
<evidence type="ECO:0000313" key="3">
    <source>
        <dbReference type="Proteomes" id="UP000694844"/>
    </source>
</evidence>
<evidence type="ECO:0000256" key="2">
    <source>
        <dbReference type="SAM" id="Phobius"/>
    </source>
</evidence>
<dbReference type="RefSeq" id="XP_022295976.1">
    <property type="nucleotide sequence ID" value="XM_022440268.1"/>
</dbReference>
<evidence type="ECO:0000256" key="1">
    <source>
        <dbReference type="SAM" id="MobiDB-lite"/>
    </source>
</evidence>
<keyword evidence="2" id="KW-1133">Transmembrane helix</keyword>
<proteinExistence type="predicted"/>
<name>A0A8B8AXW2_CRAVI</name>
<organism evidence="3 4">
    <name type="scientific">Crassostrea virginica</name>
    <name type="common">Eastern oyster</name>
    <dbReference type="NCBI Taxonomy" id="6565"/>
    <lineage>
        <taxon>Eukaryota</taxon>
        <taxon>Metazoa</taxon>
        <taxon>Spiralia</taxon>
        <taxon>Lophotrochozoa</taxon>
        <taxon>Mollusca</taxon>
        <taxon>Bivalvia</taxon>
        <taxon>Autobranchia</taxon>
        <taxon>Pteriomorphia</taxon>
        <taxon>Ostreida</taxon>
        <taxon>Ostreoidea</taxon>
        <taxon>Ostreidae</taxon>
        <taxon>Crassostrea</taxon>
    </lineage>
</organism>
<gene>
    <name evidence="4" type="primary">LOC111105840</name>
</gene>
<sequence length="497" mass="57195">MHFYINFRRRIITREKQEVVFIVLIQLKSNLTIRSCDHPWRKSLSLNGTVTDFLNDVKNILSGFLTIKIPAGDIHVEELKAILSKCSMNECWLYSMVDIKNQNSMSLCVVGNKSLNFLYCNIITCTCNKKVKRNIESPIYENNNSGGNKTHLKTASCEITYDEHVYWPLPFSKQRMTTLEAEKVSNKTKNNQYNTSLKEVSRDRQDSKDKDLPGHQEKTEKTWPFVLSFLIGVCFGILVGIMFTFLYLKRKGSKTNETKSVLNSIYFKRTGSSDDLGQLEVREYSEIPEHFKTSTLQEKRSQQTGEIEILEHSEANTCENDQCSSIIGECMKQDTKGDKPGRDFEDNVCLTQNVLQEKKNNQYHCIADISPVTQNYFSLESRKSKTPKQDTTSENHTDGEALYFILSKVKFHKSLFHSRRQIHTFPKYSQLKIHSCCLFLLQQQSISDIGKDCSETENEDRKIQQSNGAKKSGSSETEVLLKSSDYVHEKENLHVEP</sequence>
<feature type="region of interest" description="Disordered" evidence="1">
    <location>
        <begin position="183"/>
        <end position="216"/>
    </location>
</feature>
<feature type="compositionally biased region" description="Polar residues" evidence="1">
    <location>
        <begin position="187"/>
        <end position="198"/>
    </location>
</feature>
<reference evidence="4" key="1">
    <citation type="submission" date="2025-08" db="UniProtKB">
        <authorList>
            <consortium name="RefSeq"/>
        </authorList>
    </citation>
    <scope>IDENTIFICATION</scope>
    <source>
        <tissue evidence="4">Whole sample</tissue>
    </source>
</reference>
<protein>
    <submittedName>
        <fullName evidence="4">Uncharacterized protein LOC111105840 isoform X1</fullName>
    </submittedName>
</protein>
<evidence type="ECO:0000313" key="4">
    <source>
        <dbReference type="RefSeq" id="XP_022295976.1"/>
    </source>
</evidence>
<dbReference type="Proteomes" id="UP000694844">
    <property type="component" value="Chromosome 8"/>
</dbReference>
<feature type="compositionally biased region" description="Basic and acidic residues" evidence="1">
    <location>
        <begin position="199"/>
        <end position="216"/>
    </location>
</feature>
<dbReference type="GeneID" id="111105840"/>
<keyword evidence="2" id="KW-0812">Transmembrane</keyword>
<feature type="region of interest" description="Disordered" evidence="1">
    <location>
        <begin position="457"/>
        <end position="497"/>
    </location>
</feature>
<feature type="compositionally biased region" description="Polar residues" evidence="1">
    <location>
        <begin position="464"/>
        <end position="477"/>
    </location>
</feature>